<dbReference type="EMBL" id="JBHSSL010000014">
    <property type="protein sequence ID" value="MFC6169263.1"/>
    <property type="molecule type" value="Genomic_DNA"/>
</dbReference>
<dbReference type="Proteomes" id="UP001596289">
    <property type="component" value="Unassembled WGS sequence"/>
</dbReference>
<protein>
    <submittedName>
        <fullName evidence="2">Replication initiation factor domain-containing protein</fullName>
    </submittedName>
</protein>
<evidence type="ECO:0000313" key="3">
    <source>
        <dbReference type="Proteomes" id="UP001596289"/>
    </source>
</evidence>
<evidence type="ECO:0000313" key="2">
    <source>
        <dbReference type="EMBL" id="MFC6169263.1"/>
    </source>
</evidence>
<sequence>MSDWANSVKSRRKALKITQDQLAIRLGVTRQYLQRVEAGNSNASSALQMQIDQVLNRWSNEPELNLIFDYVRVRFPSHNAEMLIKNILQLDLDYMLFEDWAYYGYSAKYVFSNIQVMISPPTDNLGTLVELKGQGCREFEGILLTHGETWFDFFRICMKENATFKRIDLAINDMAGLLDIPELITKCDRNECISVMRRFQGLQSGPMNDPEKNDKGATLYIGSMKSDIYFCIYEKAAEQNQKFGIDPDDYAIKNRFEIRLKNDRAALAIEDLLIYRDVEKTAFGIITRYLRFVDYRANQERTKWPLNKMWYRFCGKNRQSLRLTLAPEPFDLRKTKAWIQKQVAPMLKVLFKIDAFNGNTETMTMIKSVELQKRHLKLLEQQTIITDKIGGDFFE</sequence>
<keyword evidence="3" id="KW-1185">Reference proteome</keyword>
<dbReference type="PROSITE" id="PS50943">
    <property type="entry name" value="HTH_CROC1"/>
    <property type="match status" value="1"/>
</dbReference>
<feature type="domain" description="HTH cro/C1-type" evidence="1">
    <location>
        <begin position="8"/>
        <end position="64"/>
    </location>
</feature>
<dbReference type="RefSeq" id="WP_125552314.1">
    <property type="nucleotide sequence ID" value="NZ_JBHSSL010000014.1"/>
</dbReference>
<dbReference type="SMART" id="SM00530">
    <property type="entry name" value="HTH_XRE"/>
    <property type="match status" value="1"/>
</dbReference>
<dbReference type="InterPro" id="IPR040819">
    <property type="entry name" value="Rol_Rep_N"/>
</dbReference>
<dbReference type="InterPro" id="IPR003491">
    <property type="entry name" value="REP-like_C"/>
</dbReference>
<dbReference type="Gene3D" id="1.10.260.40">
    <property type="entry name" value="lambda repressor-like DNA-binding domains"/>
    <property type="match status" value="1"/>
</dbReference>
<accession>A0ABW1RBW7</accession>
<evidence type="ECO:0000259" key="1">
    <source>
        <dbReference type="PROSITE" id="PS50943"/>
    </source>
</evidence>
<dbReference type="CDD" id="cd00093">
    <property type="entry name" value="HTH_XRE"/>
    <property type="match status" value="1"/>
</dbReference>
<dbReference type="InterPro" id="IPR010982">
    <property type="entry name" value="Lambda_DNA-bd_dom_sf"/>
</dbReference>
<keyword evidence="2" id="KW-0396">Initiation factor</keyword>
<keyword evidence="2" id="KW-0648">Protein biosynthesis</keyword>
<dbReference type="GO" id="GO:0003743">
    <property type="term" value="F:translation initiation factor activity"/>
    <property type="evidence" value="ECO:0007669"/>
    <property type="project" value="UniProtKB-KW"/>
</dbReference>
<dbReference type="SUPFAM" id="SSF47413">
    <property type="entry name" value="lambda repressor-like DNA-binding domains"/>
    <property type="match status" value="1"/>
</dbReference>
<reference evidence="3" key="1">
    <citation type="journal article" date="2019" name="Int. J. Syst. Evol. Microbiol.">
        <title>The Global Catalogue of Microorganisms (GCM) 10K type strain sequencing project: providing services to taxonomists for standard genome sequencing and annotation.</title>
        <authorList>
            <consortium name="The Broad Institute Genomics Platform"/>
            <consortium name="The Broad Institute Genome Sequencing Center for Infectious Disease"/>
            <person name="Wu L."/>
            <person name="Ma J."/>
        </authorList>
    </citation>
    <scope>NUCLEOTIDE SEQUENCE [LARGE SCALE GENOMIC DNA]</scope>
    <source>
        <strain evidence="3">CCM 8904</strain>
    </source>
</reference>
<organism evidence="2 3">
    <name type="scientific">Loigolactobacillus jiayinensis</name>
    <dbReference type="NCBI Taxonomy" id="2486016"/>
    <lineage>
        <taxon>Bacteria</taxon>
        <taxon>Bacillati</taxon>
        <taxon>Bacillota</taxon>
        <taxon>Bacilli</taxon>
        <taxon>Lactobacillales</taxon>
        <taxon>Lactobacillaceae</taxon>
        <taxon>Loigolactobacillus</taxon>
    </lineage>
</organism>
<dbReference type="InterPro" id="IPR001387">
    <property type="entry name" value="Cro/C1-type_HTH"/>
</dbReference>
<gene>
    <name evidence="2" type="ORF">ACFQGP_01510</name>
</gene>
<name>A0ABW1RBW7_9LACO</name>
<dbReference type="Pfam" id="PF18106">
    <property type="entry name" value="Rol_Rep_N"/>
    <property type="match status" value="1"/>
</dbReference>
<dbReference type="Pfam" id="PF01381">
    <property type="entry name" value="HTH_3"/>
    <property type="match status" value="1"/>
</dbReference>
<proteinExistence type="predicted"/>
<dbReference type="Pfam" id="PF02486">
    <property type="entry name" value="Rep_trans"/>
    <property type="match status" value="1"/>
</dbReference>
<comment type="caution">
    <text evidence="2">The sequence shown here is derived from an EMBL/GenBank/DDBJ whole genome shotgun (WGS) entry which is preliminary data.</text>
</comment>